<organism evidence="2">
    <name type="scientific">Rhizopus microsporus var. microsporus</name>
    <dbReference type="NCBI Taxonomy" id="86635"/>
    <lineage>
        <taxon>Eukaryota</taxon>
        <taxon>Fungi</taxon>
        <taxon>Fungi incertae sedis</taxon>
        <taxon>Mucoromycota</taxon>
        <taxon>Mucoromycotina</taxon>
        <taxon>Mucoromycetes</taxon>
        <taxon>Mucorales</taxon>
        <taxon>Mucorineae</taxon>
        <taxon>Rhizopodaceae</taxon>
        <taxon>Rhizopus</taxon>
    </lineage>
</organism>
<dbReference type="VEuPathDB" id="FungiDB:BCV72DRAFT_247039"/>
<feature type="transmembrane region" description="Helical" evidence="1">
    <location>
        <begin position="45"/>
        <end position="62"/>
    </location>
</feature>
<dbReference type="GO" id="GO:0008374">
    <property type="term" value="F:O-acyltransferase activity"/>
    <property type="evidence" value="ECO:0007669"/>
    <property type="project" value="InterPro"/>
</dbReference>
<dbReference type="EMBL" id="KV921858">
    <property type="protein sequence ID" value="ORE11300.1"/>
    <property type="molecule type" value="Genomic_DNA"/>
</dbReference>
<evidence type="ECO:0000256" key="1">
    <source>
        <dbReference type="SAM" id="Phobius"/>
    </source>
</evidence>
<dbReference type="InterPro" id="IPR029058">
    <property type="entry name" value="AB_hydrolase_fold"/>
</dbReference>
<keyword evidence="1" id="KW-0472">Membrane</keyword>
<dbReference type="SUPFAM" id="SSF53474">
    <property type="entry name" value="alpha/beta-Hydrolases"/>
    <property type="match status" value="1"/>
</dbReference>
<dbReference type="GO" id="GO:0006629">
    <property type="term" value="P:lipid metabolic process"/>
    <property type="evidence" value="ECO:0007669"/>
    <property type="project" value="InterPro"/>
</dbReference>
<gene>
    <name evidence="2" type="ORF">BCV72DRAFT_247039</name>
</gene>
<dbReference type="AlphaFoldDB" id="A0A1X0RH22"/>
<dbReference type="OrthoDB" id="190846at2759"/>
<dbReference type="Gene3D" id="3.40.50.1820">
    <property type="entry name" value="alpha/beta hydrolase"/>
    <property type="match status" value="1"/>
</dbReference>
<dbReference type="Pfam" id="PF02450">
    <property type="entry name" value="LCAT"/>
    <property type="match status" value="1"/>
</dbReference>
<keyword evidence="1" id="KW-0812">Transmembrane</keyword>
<evidence type="ECO:0000313" key="2">
    <source>
        <dbReference type="EMBL" id="ORE11300.1"/>
    </source>
</evidence>
<sequence>MGKPRKRKQEKQIKVDNRELPEDIMADSAAIIFKEKRPFWSRKRFNFIVGLSVGLLAMYAASTTPAAQNHINSLQDYLLLQLADIDLPSILPATEIVDEFLGNFTNLIMPTPATEISFMPALQYKEKLNLKPHFPVVMIPGIVSSGLESWGTSERSRKYFRKRLWGTMAMIRSVLLDKESWTEHIMLDPETGLDPPGYKIRAVHGVEAADYFITGYWVWAKVIENLATVGYDTNNMHFASYDWRLSFSNLEVRDSYFTKLKNTIELSKKQTGLKAVVITHSMGGTMFPYFLKWVESKDHGQGGSTWVNDHVETFVNIAAPLMGVPKAVTSLLSGGEAIWGTKDSAPDDDEEEIYQSFGNMISFVPRPEGFNENSTDIPSSSRDPLIRNYTVDESLELLIKSTDVNFGKHLYANYSFGITTSQKQLKLNDRDPTKWSNPLESRLPNAPNMKIYCFYGIDVPTERSYYYAVMDDHADHDCTYPDNTTACTADQTPPKATVTETVSAPHPARTPLLHIDATVSNPVQRIETGIRFSDGDGTVPLLSLGYMCAPSGGWRKYADLYNPGHSPVVLREYKHELDILMIVSGQADNVTERIYSLIEDHAKKIKLT</sequence>
<dbReference type="InterPro" id="IPR003386">
    <property type="entry name" value="LACT/PDAT_acylTrfase"/>
</dbReference>
<dbReference type="PANTHER" id="PTHR11440">
    <property type="entry name" value="LECITHIN-CHOLESTEROL ACYLTRANSFERASE-RELATED"/>
    <property type="match status" value="1"/>
</dbReference>
<dbReference type="Proteomes" id="UP000242414">
    <property type="component" value="Unassembled WGS sequence"/>
</dbReference>
<accession>A0A1X0RH22</accession>
<keyword evidence="1" id="KW-1133">Transmembrane helix</keyword>
<protein>
    <submittedName>
        <fullName evidence="2">LACT-domain-containing protein</fullName>
    </submittedName>
</protein>
<proteinExistence type="predicted"/>
<name>A0A1X0RH22_RHIZD</name>
<reference evidence="2" key="1">
    <citation type="journal article" date="2016" name="Proc. Natl. Acad. Sci. U.S.A.">
        <title>Lipid metabolic changes in an early divergent fungus govern the establishment of a mutualistic symbiosis with endobacteria.</title>
        <authorList>
            <person name="Lastovetsky O.A."/>
            <person name="Gaspar M.L."/>
            <person name="Mondo S.J."/>
            <person name="LaButti K.M."/>
            <person name="Sandor L."/>
            <person name="Grigoriev I.V."/>
            <person name="Henry S.A."/>
            <person name="Pawlowska T.E."/>
        </authorList>
    </citation>
    <scope>NUCLEOTIDE SEQUENCE [LARGE SCALE GENOMIC DNA]</scope>
    <source>
        <strain evidence="2">ATCC 52814</strain>
    </source>
</reference>